<comment type="caution">
    <text evidence="1">The sequence shown here is derived from an EMBL/GenBank/DDBJ whole genome shotgun (WGS) entry which is preliminary data.</text>
</comment>
<evidence type="ECO:0000313" key="2">
    <source>
        <dbReference type="Proteomes" id="UP000251075"/>
    </source>
</evidence>
<evidence type="ECO:0008006" key="3">
    <source>
        <dbReference type="Google" id="ProtNLM"/>
    </source>
</evidence>
<protein>
    <recommendedName>
        <fullName evidence="3">DUF2946 domain-containing protein</fullName>
    </recommendedName>
</protein>
<organism evidence="1 2">
    <name type="scientific">Paramagnetospirillum kuznetsovii</name>
    <dbReference type="NCBI Taxonomy" id="2053833"/>
    <lineage>
        <taxon>Bacteria</taxon>
        <taxon>Pseudomonadati</taxon>
        <taxon>Pseudomonadota</taxon>
        <taxon>Alphaproteobacteria</taxon>
        <taxon>Rhodospirillales</taxon>
        <taxon>Magnetospirillaceae</taxon>
        <taxon>Paramagnetospirillum</taxon>
    </lineage>
</organism>
<reference evidence="1 2" key="1">
    <citation type="submission" date="2017-11" db="EMBL/GenBank/DDBJ databases">
        <title>Draft genome sequence of magnetotactic bacterium Magnetospirillum kuznetsovii LBB-42.</title>
        <authorList>
            <person name="Grouzdev D.S."/>
            <person name="Rysina M.S."/>
            <person name="Baslerov R.V."/>
            <person name="Koziaeva V."/>
        </authorList>
    </citation>
    <scope>NUCLEOTIDE SEQUENCE [LARGE SCALE GENOMIC DNA]</scope>
    <source>
        <strain evidence="1 2">LBB-42</strain>
    </source>
</reference>
<accession>A0A364NZQ8</accession>
<dbReference type="AlphaFoldDB" id="A0A364NZQ8"/>
<sequence>MRAVRAKWLCVIRLLLLALSLQLLMPFTGLVGLGHATALEADLNASLCHDGGANGAPLADGDGAAVNHCIFCLPLVGGHAINLDESVPAAPMAGVAVVVRPMDHIGPLGERRDFAFARGPPAFSQTI</sequence>
<dbReference type="EMBL" id="PGTO01000004">
    <property type="protein sequence ID" value="RAU22397.1"/>
    <property type="molecule type" value="Genomic_DNA"/>
</dbReference>
<keyword evidence="2" id="KW-1185">Reference proteome</keyword>
<evidence type="ECO:0000313" key="1">
    <source>
        <dbReference type="EMBL" id="RAU22397.1"/>
    </source>
</evidence>
<gene>
    <name evidence="1" type="ORF">CU669_06720</name>
</gene>
<name>A0A364NZQ8_9PROT</name>
<dbReference type="Proteomes" id="UP000251075">
    <property type="component" value="Unassembled WGS sequence"/>
</dbReference>
<proteinExistence type="predicted"/>